<dbReference type="Gene3D" id="3.30.360.10">
    <property type="entry name" value="Dihydrodipicolinate Reductase, domain 2"/>
    <property type="match status" value="1"/>
</dbReference>
<evidence type="ECO:0000313" key="10">
    <source>
        <dbReference type="EMBL" id="SDJ85705.1"/>
    </source>
</evidence>
<feature type="binding site" evidence="7">
    <location>
        <begin position="88"/>
        <end position="89"/>
    </location>
    <ligand>
        <name>NADP(+)</name>
        <dbReference type="ChEBI" id="CHEBI:58349"/>
    </ligand>
</feature>
<dbReference type="SUPFAM" id="SSF51735">
    <property type="entry name" value="NAD(P)-binding Rossmann-fold domains"/>
    <property type="match status" value="1"/>
</dbReference>
<comment type="function">
    <text evidence="7">Catalyzes the oxidation of glucose 6-phosphate to 6-phosphogluconolactone.</text>
</comment>
<dbReference type="SUPFAM" id="SSF55347">
    <property type="entry name" value="Glyceraldehyde-3-phosphate dehydrogenase-like, C-terminal domain"/>
    <property type="match status" value="1"/>
</dbReference>
<dbReference type="RefSeq" id="WP_091509320.1">
    <property type="nucleotide sequence ID" value="NZ_FNFH01000002.1"/>
</dbReference>
<dbReference type="PANTHER" id="PTHR23429">
    <property type="entry name" value="GLUCOSE-6-PHOSPHATE 1-DEHYDROGENASE G6PD"/>
    <property type="match status" value="1"/>
</dbReference>
<evidence type="ECO:0000256" key="4">
    <source>
        <dbReference type="ARBA" id="ARBA00022857"/>
    </source>
</evidence>
<keyword evidence="3 7" id="KW-0313">Glucose metabolism</keyword>
<dbReference type="GO" id="GO:0006006">
    <property type="term" value="P:glucose metabolic process"/>
    <property type="evidence" value="ECO:0007669"/>
    <property type="project" value="UniProtKB-KW"/>
</dbReference>
<gene>
    <name evidence="7" type="primary">zwf</name>
    <name evidence="10" type="ORF">SAMN05216212_0969</name>
</gene>
<proteinExistence type="inferred from homology"/>
<sequence length="486" mass="54845">MNNPFDMVLFGGVGDLALRKLIPALYRAYLEGGLAGDSRILPVCRREEDVENYLDRAREALKTHLRDGEYSESVWESFSKLLRAVSLDISKPDEKWDQLGDILGADEQRVRLFYLAIPPAVFGPCCENLSLKGLIHSQSRVVVEKPLGYNAQTSAEINDKIGEFFPENQIFRIDHYLGKETVQNLLALRFSNVLFEHLWDASVIDHIQISISETVGLEGRAGFYDETGALRDMVQNHLLQLLCLIAMESPNSMSARNIRAEKIKVLEALRPLVGDGVDENIVRGQYVAGGLGSQLVPGYLEELDAASSSTETFVAIRAHIDNWRWAGVPFYLRTGKRMEKRCAEIVIQYKNVSHRVYGEGAGKVVPNRLVIRLQPEESIKLVLMAKKMDSLEMELQPVELNLSLSETYDSFKSDAYKRLMLDAAANNSALFIHREEVATAWAWVDPIIDHWRETGSQPHLYRAGSWGPEAADELLEEDGRHWFNAQ</sequence>
<dbReference type="GO" id="GO:0005829">
    <property type="term" value="C:cytosol"/>
    <property type="evidence" value="ECO:0007669"/>
    <property type="project" value="TreeGrafter"/>
</dbReference>
<dbReference type="PROSITE" id="PS00069">
    <property type="entry name" value="G6P_DEHYDROGENASE"/>
    <property type="match status" value="1"/>
</dbReference>
<dbReference type="OrthoDB" id="9802739at2"/>
<dbReference type="STRING" id="658219.SAMN05216212_0969"/>
<evidence type="ECO:0000256" key="2">
    <source>
        <dbReference type="ARBA" id="ARBA00009975"/>
    </source>
</evidence>
<dbReference type="NCBIfam" id="TIGR00871">
    <property type="entry name" value="zwf"/>
    <property type="match status" value="1"/>
</dbReference>
<dbReference type="AlphaFoldDB" id="A0A1G8X779"/>
<protein>
    <recommendedName>
        <fullName evidence="7">Glucose-6-phosphate 1-dehydrogenase</fullName>
        <shortName evidence="7">G6PD</shortName>
        <ecNumber evidence="7">1.1.1.49</ecNumber>
    </recommendedName>
</protein>
<organism evidence="10 11">
    <name type="scientific">Microbulbifer yueqingensis</name>
    <dbReference type="NCBI Taxonomy" id="658219"/>
    <lineage>
        <taxon>Bacteria</taxon>
        <taxon>Pseudomonadati</taxon>
        <taxon>Pseudomonadota</taxon>
        <taxon>Gammaproteobacteria</taxon>
        <taxon>Cellvibrionales</taxon>
        <taxon>Microbulbiferaceae</taxon>
        <taxon>Microbulbifer</taxon>
    </lineage>
</organism>
<dbReference type="GO" id="GO:0050661">
    <property type="term" value="F:NADP binding"/>
    <property type="evidence" value="ECO:0007669"/>
    <property type="project" value="UniProtKB-UniRule"/>
</dbReference>
<comment type="catalytic activity">
    <reaction evidence="7">
        <text>D-glucose 6-phosphate + NADP(+) = 6-phospho-D-glucono-1,5-lactone + NADPH + H(+)</text>
        <dbReference type="Rhea" id="RHEA:15841"/>
        <dbReference type="ChEBI" id="CHEBI:15378"/>
        <dbReference type="ChEBI" id="CHEBI:57783"/>
        <dbReference type="ChEBI" id="CHEBI:57955"/>
        <dbReference type="ChEBI" id="CHEBI:58349"/>
        <dbReference type="ChEBI" id="CHEBI:61548"/>
        <dbReference type="EC" id="1.1.1.49"/>
    </reaction>
</comment>
<dbReference type="HAMAP" id="MF_00966">
    <property type="entry name" value="G6PD"/>
    <property type="match status" value="1"/>
</dbReference>
<dbReference type="InterPro" id="IPR036291">
    <property type="entry name" value="NAD(P)-bd_dom_sf"/>
</dbReference>
<accession>A0A1G8X779</accession>
<evidence type="ECO:0000256" key="1">
    <source>
        <dbReference type="ARBA" id="ARBA00004937"/>
    </source>
</evidence>
<dbReference type="PRINTS" id="PR00079">
    <property type="entry name" value="G6PDHDRGNASE"/>
</dbReference>
<dbReference type="UniPathway" id="UPA00115">
    <property type="reaction ID" value="UER00408"/>
</dbReference>
<dbReference type="EMBL" id="FNFH01000002">
    <property type="protein sequence ID" value="SDJ85705.1"/>
    <property type="molecule type" value="Genomic_DNA"/>
</dbReference>
<name>A0A1G8X779_9GAMM</name>
<comment type="caution">
    <text evidence="7">Lacks conserved residue(s) required for the propagation of feature annotation.</text>
</comment>
<evidence type="ECO:0000259" key="9">
    <source>
        <dbReference type="Pfam" id="PF02781"/>
    </source>
</evidence>
<keyword evidence="5 7" id="KW-0560">Oxidoreductase</keyword>
<evidence type="ECO:0000256" key="5">
    <source>
        <dbReference type="ARBA" id="ARBA00023002"/>
    </source>
</evidence>
<dbReference type="InterPro" id="IPR022675">
    <property type="entry name" value="G6P_DH_C"/>
</dbReference>
<feature type="binding site" evidence="7">
    <location>
        <position position="45"/>
    </location>
    <ligand>
        <name>NADP(+)</name>
        <dbReference type="ChEBI" id="CHEBI:58349"/>
    </ligand>
</feature>
<feature type="domain" description="Glucose-6-phosphate dehydrogenase NAD-binding" evidence="8">
    <location>
        <begin position="8"/>
        <end position="184"/>
    </location>
</feature>
<reference evidence="11" key="1">
    <citation type="submission" date="2016-10" db="EMBL/GenBank/DDBJ databases">
        <authorList>
            <person name="Varghese N."/>
            <person name="Submissions S."/>
        </authorList>
    </citation>
    <scope>NUCLEOTIDE SEQUENCE [LARGE SCALE GENOMIC DNA]</scope>
    <source>
        <strain evidence="11">CGMCC 1.10658</strain>
    </source>
</reference>
<dbReference type="Pfam" id="PF00479">
    <property type="entry name" value="G6PD_N"/>
    <property type="match status" value="1"/>
</dbReference>
<dbReference type="Proteomes" id="UP000199305">
    <property type="component" value="Unassembled WGS sequence"/>
</dbReference>
<feature type="active site" description="Proton acceptor" evidence="7">
    <location>
        <position position="237"/>
    </location>
</feature>
<feature type="binding site" evidence="7">
    <location>
        <position position="213"/>
    </location>
    <ligand>
        <name>substrate</name>
    </ligand>
</feature>
<feature type="binding site" evidence="7">
    <location>
        <position position="179"/>
    </location>
    <ligand>
        <name>substrate</name>
    </ligand>
</feature>
<comment type="similarity">
    <text evidence="2 7">Belongs to the glucose-6-phosphate dehydrogenase family.</text>
</comment>
<dbReference type="InterPro" id="IPR019796">
    <property type="entry name" value="G6P_DH_AS"/>
</dbReference>
<dbReference type="PIRSF" id="PIRSF000110">
    <property type="entry name" value="G6PD"/>
    <property type="match status" value="1"/>
</dbReference>
<feature type="binding site" evidence="7">
    <location>
        <position position="232"/>
    </location>
    <ligand>
        <name>substrate</name>
    </ligand>
</feature>
<dbReference type="PANTHER" id="PTHR23429:SF0">
    <property type="entry name" value="GLUCOSE-6-PHOSPHATE 1-DEHYDROGENASE"/>
    <property type="match status" value="1"/>
</dbReference>
<dbReference type="GO" id="GO:0004345">
    <property type="term" value="F:glucose-6-phosphate dehydrogenase activity"/>
    <property type="evidence" value="ECO:0007669"/>
    <property type="project" value="UniProtKB-UniRule"/>
</dbReference>
<dbReference type="EC" id="1.1.1.49" evidence="7"/>
<dbReference type="InterPro" id="IPR001282">
    <property type="entry name" value="G6P_DH"/>
</dbReference>
<feature type="binding site" evidence="7">
    <location>
        <position position="145"/>
    </location>
    <ligand>
        <name>NADP(+)</name>
        <dbReference type="ChEBI" id="CHEBI:58349"/>
    </ligand>
</feature>
<keyword evidence="4 7" id="KW-0521">NADP</keyword>
<evidence type="ECO:0000313" key="11">
    <source>
        <dbReference type="Proteomes" id="UP000199305"/>
    </source>
</evidence>
<dbReference type="InterPro" id="IPR022674">
    <property type="entry name" value="G6P_DH_NAD-bd"/>
</dbReference>
<evidence type="ECO:0000259" key="8">
    <source>
        <dbReference type="Pfam" id="PF00479"/>
    </source>
</evidence>
<dbReference type="Gene3D" id="3.40.50.720">
    <property type="entry name" value="NAD(P)-binding Rossmann-like Domain"/>
    <property type="match status" value="1"/>
</dbReference>
<keyword evidence="11" id="KW-1185">Reference proteome</keyword>
<feature type="binding site" evidence="7">
    <location>
        <position position="336"/>
    </location>
    <ligand>
        <name>substrate</name>
    </ligand>
</feature>
<evidence type="ECO:0000256" key="6">
    <source>
        <dbReference type="ARBA" id="ARBA00023277"/>
    </source>
</evidence>
<evidence type="ECO:0000256" key="7">
    <source>
        <dbReference type="HAMAP-Rule" id="MF_00966"/>
    </source>
</evidence>
<dbReference type="GO" id="GO:0009051">
    <property type="term" value="P:pentose-phosphate shunt, oxidative branch"/>
    <property type="evidence" value="ECO:0007669"/>
    <property type="project" value="TreeGrafter"/>
</dbReference>
<dbReference type="Pfam" id="PF02781">
    <property type="entry name" value="G6PD_C"/>
    <property type="match status" value="1"/>
</dbReference>
<evidence type="ECO:0000256" key="3">
    <source>
        <dbReference type="ARBA" id="ARBA00022526"/>
    </source>
</evidence>
<feature type="binding site" evidence="7">
    <location>
        <position position="175"/>
    </location>
    <ligand>
        <name>substrate</name>
    </ligand>
</feature>
<keyword evidence="6 7" id="KW-0119">Carbohydrate metabolism</keyword>
<comment type="pathway">
    <text evidence="1 7">Carbohydrate degradation; pentose phosphate pathway; D-ribulose 5-phosphate from D-glucose 6-phosphate (oxidative stage): step 1/3.</text>
</comment>
<feature type="domain" description="Glucose-6-phosphate dehydrogenase C-terminal" evidence="9">
    <location>
        <begin position="186"/>
        <end position="482"/>
    </location>
</feature>